<evidence type="ECO:0000256" key="7">
    <source>
        <dbReference type="ARBA" id="ARBA00029440"/>
    </source>
</evidence>
<dbReference type="RefSeq" id="WP_013644771.1">
    <property type="nucleotide sequence ID" value="NC_015216.1"/>
</dbReference>
<keyword evidence="1" id="KW-0436">Ligase</keyword>
<dbReference type="SUPFAM" id="SSF52402">
    <property type="entry name" value="Adenine nucleotide alpha hydrolases-like"/>
    <property type="match status" value="1"/>
</dbReference>
<dbReference type="InterPro" id="IPR014729">
    <property type="entry name" value="Rossmann-like_a/b/a_fold"/>
</dbReference>
<dbReference type="Pfam" id="PF13537">
    <property type="entry name" value="GATase_7"/>
    <property type="match status" value="1"/>
</dbReference>
<dbReference type="PANTHER" id="PTHR11772:SF2">
    <property type="entry name" value="ASPARAGINE SYNTHETASE [GLUTAMINE-HYDROLYZING]"/>
    <property type="match status" value="1"/>
</dbReference>
<dbReference type="AlphaFoldDB" id="F0T6A5"/>
<keyword evidence="5 10" id="KW-0061">Asparagine biosynthesis</keyword>
<dbReference type="PROSITE" id="PS51278">
    <property type="entry name" value="GATASE_TYPE_2"/>
    <property type="match status" value="1"/>
</dbReference>
<dbReference type="InterPro" id="IPR050795">
    <property type="entry name" value="Asn_Synthetase"/>
</dbReference>
<dbReference type="eggNOG" id="arCOG00093">
    <property type="taxonomic scope" value="Archaea"/>
</dbReference>
<dbReference type="EC" id="6.3.5.4" evidence="9"/>
<dbReference type="STRING" id="877455.Metbo_1176"/>
<evidence type="ECO:0000256" key="2">
    <source>
        <dbReference type="ARBA" id="ARBA00022605"/>
    </source>
</evidence>
<dbReference type="Gene3D" id="3.40.50.620">
    <property type="entry name" value="HUPs"/>
    <property type="match status" value="1"/>
</dbReference>
<evidence type="ECO:0000256" key="10">
    <source>
        <dbReference type="PIRSR" id="PIRSR001589-1"/>
    </source>
</evidence>
<keyword evidence="2 10" id="KW-0028">Amino-acid biosynthesis</keyword>
<dbReference type="Pfam" id="PF00733">
    <property type="entry name" value="Asn_synthase"/>
    <property type="match status" value="2"/>
</dbReference>
<evidence type="ECO:0000259" key="12">
    <source>
        <dbReference type="PROSITE" id="PS51278"/>
    </source>
</evidence>
<dbReference type="InterPro" id="IPR001962">
    <property type="entry name" value="Asn_synthase"/>
</dbReference>
<evidence type="ECO:0000256" key="1">
    <source>
        <dbReference type="ARBA" id="ARBA00022598"/>
    </source>
</evidence>
<dbReference type="InterPro" id="IPR017932">
    <property type="entry name" value="GATase_2_dom"/>
</dbReference>
<accession>F0T6A5</accession>
<keyword evidence="14" id="KW-1185">Reference proteome</keyword>
<dbReference type="PIRSF" id="PIRSF001589">
    <property type="entry name" value="Asn_synthetase_glu-h"/>
    <property type="match status" value="1"/>
</dbReference>
<feature type="active site" description="For GATase activity" evidence="10">
    <location>
        <position position="2"/>
    </location>
</feature>
<name>F0T6A5_METLA</name>
<dbReference type="InterPro" id="IPR033738">
    <property type="entry name" value="AsnB_N"/>
</dbReference>
<gene>
    <name evidence="13" type="ordered locus">Metbo_1176</name>
</gene>
<dbReference type="EMBL" id="CP002551">
    <property type="protein sequence ID" value="ADZ09420.1"/>
    <property type="molecule type" value="Genomic_DNA"/>
</dbReference>
<dbReference type="KEGG" id="mel:Metbo_1176"/>
<keyword evidence="4 9" id="KW-0067">ATP-binding</keyword>
<keyword evidence="6 10" id="KW-0315">Glutamine amidotransferase</keyword>
<dbReference type="CDD" id="cd01991">
    <property type="entry name" value="Asn_synthase_B_C"/>
    <property type="match status" value="1"/>
</dbReference>
<evidence type="ECO:0000256" key="6">
    <source>
        <dbReference type="ARBA" id="ARBA00022962"/>
    </source>
</evidence>
<protein>
    <recommendedName>
        <fullName evidence="9">Putative asparagine synthetase [glutamine-hydrolyzing]</fullName>
        <ecNumber evidence="9">6.3.5.4</ecNumber>
    </recommendedName>
</protein>
<dbReference type="eggNOG" id="arCOG00071">
    <property type="taxonomic scope" value="Archaea"/>
</dbReference>
<dbReference type="Gene3D" id="3.60.20.10">
    <property type="entry name" value="Glutamine Phosphoribosylpyrophosphate, subunit 1, domain 1"/>
    <property type="match status" value="1"/>
</dbReference>
<dbReference type="OrthoDB" id="8692at2157"/>
<evidence type="ECO:0000313" key="14">
    <source>
        <dbReference type="Proteomes" id="UP000007490"/>
    </source>
</evidence>
<proteinExistence type="predicted"/>
<dbReference type="GeneID" id="10277626"/>
<dbReference type="GO" id="GO:0005829">
    <property type="term" value="C:cytosol"/>
    <property type="evidence" value="ECO:0007669"/>
    <property type="project" value="TreeGrafter"/>
</dbReference>
<dbReference type="SUPFAM" id="SSF56235">
    <property type="entry name" value="N-terminal nucleophile aminohydrolases (Ntn hydrolases)"/>
    <property type="match status" value="1"/>
</dbReference>
<dbReference type="GO" id="GO:0004066">
    <property type="term" value="F:asparagine synthase (glutamine-hydrolyzing) activity"/>
    <property type="evidence" value="ECO:0007669"/>
    <property type="project" value="UniProtKB-EC"/>
</dbReference>
<comment type="catalytic activity">
    <reaction evidence="8 9">
        <text>L-aspartate + L-glutamine + ATP + H2O = L-asparagine + L-glutamate + AMP + diphosphate + H(+)</text>
        <dbReference type="Rhea" id="RHEA:12228"/>
        <dbReference type="ChEBI" id="CHEBI:15377"/>
        <dbReference type="ChEBI" id="CHEBI:15378"/>
        <dbReference type="ChEBI" id="CHEBI:29985"/>
        <dbReference type="ChEBI" id="CHEBI:29991"/>
        <dbReference type="ChEBI" id="CHEBI:30616"/>
        <dbReference type="ChEBI" id="CHEBI:33019"/>
        <dbReference type="ChEBI" id="CHEBI:58048"/>
        <dbReference type="ChEBI" id="CHEBI:58359"/>
        <dbReference type="ChEBI" id="CHEBI:456215"/>
        <dbReference type="EC" id="6.3.5.4"/>
    </reaction>
</comment>
<reference evidence="14" key="1">
    <citation type="submission" date="2011-02" db="EMBL/GenBank/DDBJ databases">
        <title>Complete sequence of Methanobacterium sp. AL-21.</title>
        <authorList>
            <consortium name="US DOE Joint Genome Institute"/>
            <person name="Lucas S."/>
            <person name="Copeland A."/>
            <person name="Lapidus A."/>
            <person name="Cheng J.-F."/>
            <person name="Goodwin L."/>
            <person name="Pitluck S."/>
            <person name="Chertkov O."/>
            <person name="Detter J.C."/>
            <person name="Han C."/>
            <person name="Tapia R."/>
            <person name="Land M."/>
            <person name="Hauser L."/>
            <person name="Kyrpides N."/>
            <person name="Ivanova N."/>
            <person name="Mikhailova N."/>
            <person name="Pagani I."/>
            <person name="Cadillo-Quiroz H."/>
            <person name="Imachi H."/>
            <person name="Zinder S."/>
            <person name="Liu W."/>
            <person name="Woyke T."/>
        </authorList>
    </citation>
    <scope>NUCLEOTIDE SEQUENCE [LARGE SCALE GENOMIC DNA]</scope>
    <source>
        <strain evidence="14">AL-21</strain>
    </source>
</reference>
<dbReference type="HOGENOM" id="CLU_014658_4_0_2"/>
<evidence type="ECO:0000313" key="13">
    <source>
        <dbReference type="EMBL" id="ADZ09420.1"/>
    </source>
</evidence>
<feature type="domain" description="Glutamine amidotransferase type-2" evidence="12">
    <location>
        <begin position="2"/>
        <end position="203"/>
    </location>
</feature>
<feature type="binding site" evidence="11">
    <location>
        <position position="108"/>
    </location>
    <ligand>
        <name>L-glutamine</name>
        <dbReference type="ChEBI" id="CHEBI:58359"/>
    </ligand>
</feature>
<keyword evidence="3 9" id="KW-0547">Nucleotide-binding</keyword>
<evidence type="ECO:0000256" key="9">
    <source>
        <dbReference type="PIRNR" id="PIRNR001589"/>
    </source>
</evidence>
<dbReference type="GO" id="GO:0006529">
    <property type="term" value="P:asparagine biosynthetic process"/>
    <property type="evidence" value="ECO:0007669"/>
    <property type="project" value="UniProtKB-KW"/>
</dbReference>
<reference evidence="13 14" key="2">
    <citation type="journal article" date="2014" name="Int. J. Syst. Evol. Microbiol.">
        <title>Methanobacterium paludis sp. nov. and a novel strain of Methanobacterium lacus isolated from northern peatlands.</title>
        <authorList>
            <person name="Cadillo-Quiroz H."/>
            <person name="Brauer S.L."/>
            <person name="Goodson N."/>
            <person name="Yavitt J.B."/>
            <person name="Zinder S.H."/>
        </authorList>
    </citation>
    <scope>NUCLEOTIDE SEQUENCE [LARGE SCALE GENOMIC DNA]</scope>
    <source>
        <strain evidence="13 14">AL-21</strain>
    </source>
</reference>
<comment type="pathway">
    <text evidence="7">Amino-acid biosynthesis.</text>
</comment>
<organism evidence="13 14">
    <name type="scientific">Methanobacterium lacus (strain AL-21)</name>
    <dbReference type="NCBI Taxonomy" id="877455"/>
    <lineage>
        <taxon>Archaea</taxon>
        <taxon>Methanobacteriati</taxon>
        <taxon>Methanobacteriota</taxon>
        <taxon>Methanomada group</taxon>
        <taxon>Methanobacteria</taxon>
        <taxon>Methanobacteriales</taxon>
        <taxon>Methanobacteriaceae</taxon>
        <taxon>Methanobacterium</taxon>
    </lineage>
</organism>
<dbReference type="Proteomes" id="UP000007490">
    <property type="component" value="Chromosome"/>
</dbReference>
<dbReference type="GO" id="GO:0005524">
    <property type="term" value="F:ATP binding"/>
    <property type="evidence" value="ECO:0007669"/>
    <property type="project" value="UniProtKB-KW"/>
</dbReference>
<feature type="binding site" evidence="11">
    <location>
        <begin position="359"/>
        <end position="360"/>
    </location>
    <ligand>
        <name>ATP</name>
        <dbReference type="ChEBI" id="CHEBI:30616"/>
    </ligand>
</feature>
<feature type="binding site" evidence="11">
    <location>
        <position position="285"/>
    </location>
    <ligand>
        <name>ATP</name>
        <dbReference type="ChEBI" id="CHEBI:30616"/>
    </ligand>
</feature>
<evidence type="ECO:0000256" key="5">
    <source>
        <dbReference type="ARBA" id="ARBA00022888"/>
    </source>
</evidence>
<dbReference type="MEROPS" id="C44.001"/>
<dbReference type="InterPro" id="IPR029055">
    <property type="entry name" value="Ntn_hydrolases_N"/>
</dbReference>
<evidence type="ECO:0000256" key="3">
    <source>
        <dbReference type="ARBA" id="ARBA00022741"/>
    </source>
</evidence>
<dbReference type="PANTHER" id="PTHR11772">
    <property type="entry name" value="ASPARAGINE SYNTHETASE"/>
    <property type="match status" value="1"/>
</dbReference>
<dbReference type="InterPro" id="IPR006426">
    <property type="entry name" value="Asn_synth_AEB"/>
</dbReference>
<sequence length="495" mass="55219">MCAIAGILSINGKQALGEDLICMLKTMEHRGPDGSRICLDGKLVTGDLETTDLPFANIGLGHNLLSIVGTEVSQPLVKHGLVLVANAEIYNYRELKNFYDECYFTDSDCEVILTLVNKYYKNSLVDAVNTTIKELDGDYAFAISNGKELVVVRDELGVKPVYYATDHKRDLFAFASERKALWKLGIKDVNVLKPGEMILNNKTISKPQTKKKTMPIPNVRDGNESFPQYGSNYYKNLLKKVLIDSVKKRVVGLDRVGIIFSGGLDSSILAKLSKDLEVETFLYTVGTENSSDMKYAKQVANSLDLPLKSKIVALDDIKHYTGLVLNAIEEYNVMKIGVGMPSYIASELASQDGIRVMLSGQGADEIFAGYQRYTQFYQEYGEKTTEYLEADVSNLYHVNLQRDDAVTMANSVELRVPYLDSKVVNVGLNIPMKYKLGHDPDDLRKCILRRLALDLEVPMEAVLRPKKAAQYGSGIHRLLVKKVLKDGSYKAQFES</sequence>
<evidence type="ECO:0000256" key="11">
    <source>
        <dbReference type="PIRSR" id="PIRSR001589-2"/>
    </source>
</evidence>
<evidence type="ECO:0000256" key="4">
    <source>
        <dbReference type="ARBA" id="ARBA00022840"/>
    </source>
</evidence>
<dbReference type="CDD" id="cd00712">
    <property type="entry name" value="AsnB"/>
    <property type="match status" value="1"/>
</dbReference>
<evidence type="ECO:0000256" key="8">
    <source>
        <dbReference type="ARBA" id="ARBA00048741"/>
    </source>
</evidence>